<evidence type="ECO:0000313" key="3">
    <source>
        <dbReference type="EMBL" id="KYN12935.1"/>
    </source>
</evidence>
<protein>
    <submittedName>
        <fullName evidence="3">Uncharacterized protein</fullName>
    </submittedName>
</protein>
<dbReference type="EMBL" id="KQ980800">
    <property type="protein sequence ID" value="KYN12935.1"/>
    <property type="molecule type" value="Genomic_DNA"/>
</dbReference>
<gene>
    <name evidence="3" type="ORF">ALC57_15000</name>
</gene>
<organism evidence="3 4">
    <name type="scientific">Trachymyrmex cornetzi</name>
    <dbReference type="NCBI Taxonomy" id="471704"/>
    <lineage>
        <taxon>Eukaryota</taxon>
        <taxon>Metazoa</taxon>
        <taxon>Ecdysozoa</taxon>
        <taxon>Arthropoda</taxon>
        <taxon>Hexapoda</taxon>
        <taxon>Insecta</taxon>
        <taxon>Pterygota</taxon>
        <taxon>Neoptera</taxon>
        <taxon>Endopterygota</taxon>
        <taxon>Hymenoptera</taxon>
        <taxon>Apocrita</taxon>
        <taxon>Aculeata</taxon>
        <taxon>Formicoidea</taxon>
        <taxon>Formicidae</taxon>
        <taxon>Myrmicinae</taxon>
        <taxon>Trachymyrmex</taxon>
    </lineage>
</organism>
<evidence type="ECO:0000256" key="2">
    <source>
        <dbReference type="SAM" id="SignalP"/>
    </source>
</evidence>
<keyword evidence="2" id="KW-0732">Signal</keyword>
<evidence type="ECO:0000313" key="4">
    <source>
        <dbReference type="Proteomes" id="UP000078492"/>
    </source>
</evidence>
<accession>A0A195DJ75</accession>
<dbReference type="Proteomes" id="UP000078492">
    <property type="component" value="Unassembled WGS sequence"/>
</dbReference>
<name>A0A195DJ75_9HYME</name>
<sequence>MKFFGGVFLILVTMMLILVPLTVGQKNKDVIYTQPKIKTPCTECKVIRPTSIIDAPRRTTARPCPQGQRQDSRGVCRSPI</sequence>
<keyword evidence="4" id="KW-1185">Reference proteome</keyword>
<evidence type="ECO:0000256" key="1">
    <source>
        <dbReference type="SAM" id="MobiDB-lite"/>
    </source>
</evidence>
<dbReference type="AlphaFoldDB" id="A0A195DJ75"/>
<reference evidence="3 4" key="1">
    <citation type="submission" date="2015-09" db="EMBL/GenBank/DDBJ databases">
        <title>Trachymyrmex cornetzi WGS genome.</title>
        <authorList>
            <person name="Nygaard S."/>
            <person name="Hu H."/>
            <person name="Boomsma J."/>
            <person name="Zhang G."/>
        </authorList>
    </citation>
    <scope>NUCLEOTIDE SEQUENCE [LARGE SCALE GENOMIC DNA]</scope>
    <source>
        <strain evidence="3">Tcor2-1</strain>
        <tissue evidence="3">Whole body</tissue>
    </source>
</reference>
<feature type="region of interest" description="Disordered" evidence="1">
    <location>
        <begin position="57"/>
        <end position="80"/>
    </location>
</feature>
<feature type="signal peptide" evidence="2">
    <location>
        <begin position="1"/>
        <end position="24"/>
    </location>
</feature>
<feature type="chain" id="PRO_5008270442" evidence="2">
    <location>
        <begin position="25"/>
        <end position="80"/>
    </location>
</feature>
<proteinExistence type="predicted"/>